<dbReference type="PANTHER" id="PTHR19848:SF8">
    <property type="entry name" value="F-BOX AND WD REPEAT DOMAIN CONTAINING 7"/>
    <property type="match status" value="1"/>
</dbReference>
<keyword evidence="2" id="KW-0677">Repeat</keyword>
<dbReference type="InterPro" id="IPR015943">
    <property type="entry name" value="WD40/YVTN_repeat-like_dom_sf"/>
</dbReference>
<protein>
    <submittedName>
        <fullName evidence="3">WD40 repeat-like protein</fullName>
    </submittedName>
</protein>
<evidence type="ECO:0000256" key="1">
    <source>
        <dbReference type="ARBA" id="ARBA00022574"/>
    </source>
</evidence>
<dbReference type="Pfam" id="PF00400">
    <property type="entry name" value="WD40"/>
    <property type="match status" value="1"/>
</dbReference>
<dbReference type="STRING" id="1076256.A0A2H3BDC5"/>
<gene>
    <name evidence="3" type="ORF">ARMSODRAFT_1024792</name>
</gene>
<dbReference type="InterPro" id="IPR036322">
    <property type="entry name" value="WD40_repeat_dom_sf"/>
</dbReference>
<sequence length="629" mass="69234">MSNEYSIEQIIKSPHAAVLCLAATEKGQFLASGGSDGVFLWNTKTGKQLKRPGGGGFRGDTTAMTWIHSEDNADEVLIYGTLRGYIICWKQIKNTNDFEELYCLHIGSATEITALDFDPPSRRLALSTRNGTIQVHKVDTQMKLHGHVSVIIQNCDPRAIYFLPNGESRNMIVFGCCSGKIYLLRGNDGTMIETYDAGGIIGHATVNTAKDVFGIDDPSEGIALYRVVDGAKVKTLPVKTTKTPRPRQVAFTQDSKIVVSGSDHGIIYVFERRDGSVSKLTTEGTAWVQTVTTASVNGISTIIAASSRDVGTDSSRIYIWKNKSQHLSDTDMVKDDELTWSSYKNWVIIGLLITLFLLNSTDFEELYCLHIGSTTEITALDFDPPSRRLVLSTRNGTIQVHKVDTQMKLHGHISVIIQNCDPRAIYFLPNGESRNMIVFGCRSGKIYLLRGNDGTMIETYDAGGIIGHATVNTAKDVFGLDDPSEGIALYHVVDRAKVKTLPVKTTKTPRPRQVAFTQDSKIAVSGSDHGIIYVFERRDGSVSKLTTEGTAWVQTVTTASVNGISTIIAASSRDVGTDSSRIYIWKNKSQHLSDTDMVKDDELTWSSYKNWAAIVRYFTVFTGLHLGVN</sequence>
<dbReference type="EMBL" id="KZ293465">
    <property type="protein sequence ID" value="PBK62597.1"/>
    <property type="molecule type" value="Genomic_DNA"/>
</dbReference>
<keyword evidence="4" id="KW-1185">Reference proteome</keyword>
<keyword evidence="1" id="KW-0853">WD repeat</keyword>
<reference evidence="4" key="1">
    <citation type="journal article" date="2017" name="Nat. Ecol. Evol.">
        <title>Genome expansion and lineage-specific genetic innovations in the forest pathogenic fungi Armillaria.</title>
        <authorList>
            <person name="Sipos G."/>
            <person name="Prasanna A.N."/>
            <person name="Walter M.C."/>
            <person name="O'Connor E."/>
            <person name="Balint B."/>
            <person name="Krizsan K."/>
            <person name="Kiss B."/>
            <person name="Hess J."/>
            <person name="Varga T."/>
            <person name="Slot J."/>
            <person name="Riley R."/>
            <person name="Boka B."/>
            <person name="Rigling D."/>
            <person name="Barry K."/>
            <person name="Lee J."/>
            <person name="Mihaltcheva S."/>
            <person name="LaButti K."/>
            <person name="Lipzen A."/>
            <person name="Waldron R."/>
            <person name="Moloney N.M."/>
            <person name="Sperisen C."/>
            <person name="Kredics L."/>
            <person name="Vagvoelgyi C."/>
            <person name="Patrignani A."/>
            <person name="Fitzpatrick D."/>
            <person name="Nagy I."/>
            <person name="Doyle S."/>
            <person name="Anderson J.B."/>
            <person name="Grigoriev I.V."/>
            <person name="Gueldener U."/>
            <person name="Muensterkoetter M."/>
            <person name="Nagy L.G."/>
        </authorList>
    </citation>
    <scope>NUCLEOTIDE SEQUENCE [LARGE SCALE GENOMIC DNA]</scope>
    <source>
        <strain evidence="4">28-4</strain>
    </source>
</reference>
<proteinExistence type="predicted"/>
<dbReference type="SUPFAM" id="SSF50978">
    <property type="entry name" value="WD40 repeat-like"/>
    <property type="match status" value="2"/>
</dbReference>
<accession>A0A2H3BDC5</accession>
<evidence type="ECO:0000313" key="4">
    <source>
        <dbReference type="Proteomes" id="UP000218334"/>
    </source>
</evidence>
<name>A0A2H3BDC5_9AGAR</name>
<evidence type="ECO:0000256" key="2">
    <source>
        <dbReference type="ARBA" id="ARBA00022737"/>
    </source>
</evidence>
<dbReference type="AlphaFoldDB" id="A0A2H3BDC5"/>
<evidence type="ECO:0000313" key="3">
    <source>
        <dbReference type="EMBL" id="PBK62597.1"/>
    </source>
</evidence>
<organism evidence="3 4">
    <name type="scientific">Armillaria solidipes</name>
    <dbReference type="NCBI Taxonomy" id="1076256"/>
    <lineage>
        <taxon>Eukaryota</taxon>
        <taxon>Fungi</taxon>
        <taxon>Dikarya</taxon>
        <taxon>Basidiomycota</taxon>
        <taxon>Agaricomycotina</taxon>
        <taxon>Agaricomycetes</taxon>
        <taxon>Agaricomycetidae</taxon>
        <taxon>Agaricales</taxon>
        <taxon>Marasmiineae</taxon>
        <taxon>Physalacriaceae</taxon>
        <taxon>Armillaria</taxon>
    </lineage>
</organism>
<dbReference type="PANTHER" id="PTHR19848">
    <property type="entry name" value="WD40 REPEAT PROTEIN"/>
    <property type="match status" value="1"/>
</dbReference>
<dbReference type="SMART" id="SM00320">
    <property type="entry name" value="WD40"/>
    <property type="match status" value="5"/>
</dbReference>
<dbReference type="Proteomes" id="UP000218334">
    <property type="component" value="Unassembled WGS sequence"/>
</dbReference>
<dbReference type="Gene3D" id="2.130.10.10">
    <property type="entry name" value="YVTN repeat-like/Quinoprotein amine dehydrogenase"/>
    <property type="match status" value="3"/>
</dbReference>
<dbReference type="InterPro" id="IPR001680">
    <property type="entry name" value="WD40_rpt"/>
</dbReference>